<dbReference type="GO" id="GO:0004197">
    <property type="term" value="F:cysteine-type endopeptidase activity"/>
    <property type="evidence" value="ECO:0007669"/>
    <property type="project" value="InterPro"/>
</dbReference>
<sequence length="772" mass="85189">MVSPSPDGNKFALVTGISEYGHMPRLVAASKDRGNVRSTLRDLGFNLSELAAQDCVLKQDFVNALEELVQKGKLALSAGKNPILVFWHSGHGLQVHEDALPHLVASDSEPDSVDTLVDTNYLITKLNKLRAEKHRKLRVIMVLDCWYGRVQGTMNQCLDSVMKTFQIAALVVFQRRHSYSALKTICSYLEPGWAGAGLDWDHHVIHVDLDIPVFDGATKIGAADPGGRAAQFLIRASRIACIHLPVEESKRRWADWRDRVLYAAIVPLLFAAFPDDMDPGFGGLEDAFPSRQGAGGVPAKFQVKPPRDSFSGVLGPIFLFLFMCLNCSEFFLLQFFIAGQKLLDERMLSLPGKQTEEDAFPPRRAGGMQEAFPPRRRTDIDGELVVYDHGKCDMRINESVHNRGTEWRLQNLLLFAPLRGPAPPRSWRRVSAGRMARDAGSDKLAALLSDWRSTRLRCNALLNTAVKSRLWAGAGELLSSFRSAALLLDTVSYNTAYAGDAPWQKTSELLQDLRLASLEASRRVLTKVPLEEVEMRSVGLAEGELHEYTRAKDWAGALLSVSILQHNALPPNPVVAGASIFALQRQPASWPRALALLRDIRIRRLSVSAPCVGAAVACCSEIWVPAMALLFEAQVKSLVAFNALLATLVQNGTAWSRSLDLLAAAEQRCSGLSFAPDIISFNTVVTALQKASEWQWAAWLLQQELRRQGLKIQTRTLNAAIGVDQADLWRRGLQTLADANQVALPLDLVSYNLATNCVGQVLSIKPFKSLMH</sequence>
<dbReference type="Gene3D" id="1.25.40.10">
    <property type="entry name" value="Tetratricopeptide repeat domain"/>
    <property type="match status" value="1"/>
</dbReference>
<dbReference type="InterPro" id="IPR011600">
    <property type="entry name" value="Pept_C14_caspase"/>
</dbReference>
<dbReference type="OrthoDB" id="438061at2759"/>
<proteinExistence type="predicted"/>
<organism evidence="2 3">
    <name type="scientific">Symbiodinium microadriaticum</name>
    <name type="common">Dinoflagellate</name>
    <name type="synonym">Zooxanthella microadriatica</name>
    <dbReference type="NCBI Taxonomy" id="2951"/>
    <lineage>
        <taxon>Eukaryota</taxon>
        <taxon>Sar</taxon>
        <taxon>Alveolata</taxon>
        <taxon>Dinophyceae</taxon>
        <taxon>Suessiales</taxon>
        <taxon>Symbiodiniaceae</taxon>
        <taxon>Symbiodinium</taxon>
    </lineage>
</organism>
<dbReference type="GO" id="GO:0006508">
    <property type="term" value="P:proteolysis"/>
    <property type="evidence" value="ECO:0007669"/>
    <property type="project" value="InterPro"/>
</dbReference>
<dbReference type="Proteomes" id="UP000186817">
    <property type="component" value="Unassembled WGS sequence"/>
</dbReference>
<comment type="caution">
    <text evidence="2">The sequence shown here is derived from an EMBL/GenBank/DDBJ whole genome shotgun (WGS) entry which is preliminary data.</text>
</comment>
<dbReference type="Gene3D" id="3.40.50.1460">
    <property type="match status" value="1"/>
</dbReference>
<dbReference type="Pfam" id="PF00656">
    <property type="entry name" value="Peptidase_C14"/>
    <property type="match status" value="1"/>
</dbReference>
<gene>
    <name evidence="2" type="ORF">AK812_SmicGene11276</name>
</gene>
<protein>
    <recommendedName>
        <fullName evidence="1">Peptidase C14 caspase domain-containing protein</fullName>
    </recommendedName>
</protein>
<dbReference type="InterPro" id="IPR011990">
    <property type="entry name" value="TPR-like_helical_dom_sf"/>
</dbReference>
<dbReference type="SUPFAM" id="SSF52129">
    <property type="entry name" value="Caspase-like"/>
    <property type="match status" value="1"/>
</dbReference>
<evidence type="ECO:0000313" key="2">
    <source>
        <dbReference type="EMBL" id="OLQ05518.1"/>
    </source>
</evidence>
<evidence type="ECO:0000313" key="3">
    <source>
        <dbReference type="Proteomes" id="UP000186817"/>
    </source>
</evidence>
<evidence type="ECO:0000259" key="1">
    <source>
        <dbReference type="Pfam" id="PF00656"/>
    </source>
</evidence>
<dbReference type="EMBL" id="LSRX01000182">
    <property type="protein sequence ID" value="OLQ05518.1"/>
    <property type="molecule type" value="Genomic_DNA"/>
</dbReference>
<accession>A0A1Q9EDN9</accession>
<reference evidence="2 3" key="1">
    <citation type="submission" date="2016-02" db="EMBL/GenBank/DDBJ databases">
        <title>Genome analysis of coral dinoflagellate symbionts highlights evolutionary adaptations to a symbiotic lifestyle.</title>
        <authorList>
            <person name="Aranda M."/>
            <person name="Li Y."/>
            <person name="Liew Y.J."/>
            <person name="Baumgarten S."/>
            <person name="Simakov O."/>
            <person name="Wilson M."/>
            <person name="Piel J."/>
            <person name="Ashoor H."/>
            <person name="Bougouffa S."/>
            <person name="Bajic V.B."/>
            <person name="Ryu T."/>
            <person name="Ravasi T."/>
            <person name="Bayer T."/>
            <person name="Micklem G."/>
            <person name="Kim H."/>
            <person name="Bhak J."/>
            <person name="Lajeunesse T.C."/>
            <person name="Voolstra C.R."/>
        </authorList>
    </citation>
    <scope>NUCLEOTIDE SEQUENCE [LARGE SCALE GENOMIC DNA]</scope>
    <source>
        <strain evidence="2 3">CCMP2467</strain>
    </source>
</reference>
<feature type="domain" description="Peptidase C14 caspase" evidence="1">
    <location>
        <begin position="10"/>
        <end position="145"/>
    </location>
</feature>
<keyword evidence="3" id="KW-1185">Reference proteome</keyword>
<dbReference type="AlphaFoldDB" id="A0A1Q9EDN9"/>
<name>A0A1Q9EDN9_SYMMI</name>
<dbReference type="InterPro" id="IPR029030">
    <property type="entry name" value="Caspase-like_dom_sf"/>
</dbReference>